<feature type="transmembrane region" description="Helical" evidence="3">
    <location>
        <begin position="183"/>
        <end position="201"/>
    </location>
</feature>
<feature type="domain" description="NADH:quinone oxidoreductase/Mrp antiporter transmembrane" evidence="4">
    <location>
        <begin position="3"/>
        <end position="304"/>
    </location>
</feature>
<organism evidence="5 6">
    <name type="scientific">Gimesia aquarii</name>
    <dbReference type="NCBI Taxonomy" id="2527964"/>
    <lineage>
        <taxon>Bacteria</taxon>
        <taxon>Pseudomonadati</taxon>
        <taxon>Planctomycetota</taxon>
        <taxon>Planctomycetia</taxon>
        <taxon>Planctomycetales</taxon>
        <taxon>Planctomycetaceae</taxon>
        <taxon>Gimesia</taxon>
    </lineage>
</organism>
<dbReference type="GO" id="GO:0012505">
    <property type="term" value="C:endomembrane system"/>
    <property type="evidence" value="ECO:0007669"/>
    <property type="project" value="UniProtKB-SubCell"/>
</dbReference>
<dbReference type="InterPro" id="IPR001750">
    <property type="entry name" value="ND/Mrp_TM"/>
</dbReference>
<evidence type="ECO:0000313" key="6">
    <source>
        <dbReference type="Proteomes" id="UP000318704"/>
    </source>
</evidence>
<feature type="transmembrane region" description="Helical" evidence="3">
    <location>
        <begin position="44"/>
        <end position="62"/>
    </location>
</feature>
<dbReference type="RefSeq" id="WP_144979733.1">
    <property type="nucleotide sequence ID" value="NZ_CP037920.1"/>
</dbReference>
<feature type="transmembrane region" description="Helical" evidence="3">
    <location>
        <begin position="316"/>
        <end position="339"/>
    </location>
</feature>
<feature type="transmembrane region" description="Helical" evidence="3">
    <location>
        <begin position="82"/>
        <end position="102"/>
    </location>
</feature>
<proteinExistence type="predicted"/>
<feature type="transmembrane region" description="Helical" evidence="3">
    <location>
        <begin position="122"/>
        <end position="145"/>
    </location>
</feature>
<sequence>MFNNLFFLAISFELSLYLITLFALSRIQVESREETVLLRFKSSLPMSAILFSGVILLSASIGSTNLSVIHESLQRMGQESDLSLNLSAPALGIFLIMTGAAFRMGTVPTNFCVRFIQKEMPYWVSILSALAFICLGLIFLVLFVNKITVISFVDAEQILSLLALIVLTTTAGLLLIEKELKAILVLFMMQFTGVFLAQLSSTCWKWRHDSSEFEASSILDAIKEFFPELLLSYLAILGLACLLDSLSDRQSEVNYPNQIQGLIGDQRFLGSAAIFLLAILIGFPGLSVFRMRWQTLISLFEIHQESPVGMIPTVHLGYLGLGTVIVISSMIVSFVCAKLMIQICFVKPLARYRQIAHKGMALICFCSVISLLILNLRMIVKF</sequence>
<evidence type="ECO:0000259" key="4">
    <source>
        <dbReference type="Pfam" id="PF00361"/>
    </source>
</evidence>
<evidence type="ECO:0000256" key="3">
    <source>
        <dbReference type="SAM" id="Phobius"/>
    </source>
</evidence>
<comment type="subcellular location">
    <subcellularLocation>
        <location evidence="1">Endomembrane system</location>
        <topology evidence="1">Multi-pass membrane protein</topology>
    </subcellularLocation>
    <subcellularLocation>
        <location evidence="2">Membrane</location>
        <topology evidence="2">Multi-pass membrane protein</topology>
    </subcellularLocation>
</comment>
<dbReference type="Pfam" id="PF00361">
    <property type="entry name" value="Proton_antipo_M"/>
    <property type="match status" value="1"/>
</dbReference>
<feature type="transmembrane region" description="Helical" evidence="3">
    <location>
        <begin position="360"/>
        <end position="380"/>
    </location>
</feature>
<evidence type="ECO:0000256" key="2">
    <source>
        <dbReference type="RuleBase" id="RU000320"/>
    </source>
</evidence>
<protein>
    <recommendedName>
        <fullName evidence="4">NADH:quinone oxidoreductase/Mrp antiporter transmembrane domain-containing protein</fullName>
    </recommendedName>
</protein>
<keyword evidence="3" id="KW-1133">Transmembrane helix</keyword>
<name>A0A517VNR9_9PLAN</name>
<feature type="transmembrane region" description="Helical" evidence="3">
    <location>
        <begin position="157"/>
        <end position="176"/>
    </location>
</feature>
<keyword evidence="2 3" id="KW-0812">Transmembrane</keyword>
<dbReference type="GO" id="GO:0016020">
    <property type="term" value="C:membrane"/>
    <property type="evidence" value="ECO:0007669"/>
    <property type="project" value="UniProtKB-SubCell"/>
</dbReference>
<accession>A0A517VNR9</accession>
<evidence type="ECO:0000313" key="5">
    <source>
        <dbReference type="EMBL" id="QDT94658.1"/>
    </source>
</evidence>
<dbReference type="AlphaFoldDB" id="A0A517VNR9"/>
<dbReference type="Proteomes" id="UP000318704">
    <property type="component" value="Chromosome"/>
</dbReference>
<gene>
    <name evidence="5" type="ORF">V144x_00890</name>
</gene>
<feature type="transmembrane region" description="Helical" evidence="3">
    <location>
        <begin position="268"/>
        <end position="289"/>
    </location>
</feature>
<evidence type="ECO:0000256" key="1">
    <source>
        <dbReference type="ARBA" id="ARBA00004127"/>
    </source>
</evidence>
<feature type="transmembrane region" description="Helical" evidence="3">
    <location>
        <begin position="229"/>
        <end position="247"/>
    </location>
</feature>
<reference evidence="5 6" key="1">
    <citation type="submission" date="2019-03" db="EMBL/GenBank/DDBJ databases">
        <title>Deep-cultivation of Planctomycetes and their phenomic and genomic characterization uncovers novel biology.</title>
        <authorList>
            <person name="Wiegand S."/>
            <person name="Jogler M."/>
            <person name="Boedeker C."/>
            <person name="Pinto D."/>
            <person name="Vollmers J."/>
            <person name="Rivas-Marin E."/>
            <person name="Kohn T."/>
            <person name="Peeters S.H."/>
            <person name="Heuer A."/>
            <person name="Rast P."/>
            <person name="Oberbeckmann S."/>
            <person name="Bunk B."/>
            <person name="Jeske O."/>
            <person name="Meyerdierks A."/>
            <person name="Storesund J.E."/>
            <person name="Kallscheuer N."/>
            <person name="Luecker S."/>
            <person name="Lage O.M."/>
            <person name="Pohl T."/>
            <person name="Merkel B.J."/>
            <person name="Hornburger P."/>
            <person name="Mueller R.-W."/>
            <person name="Bruemmer F."/>
            <person name="Labrenz M."/>
            <person name="Spormann A.M."/>
            <person name="Op den Camp H."/>
            <person name="Overmann J."/>
            <person name="Amann R."/>
            <person name="Jetten M.S.M."/>
            <person name="Mascher T."/>
            <person name="Medema M.H."/>
            <person name="Devos D.P."/>
            <person name="Kaster A.-K."/>
            <person name="Ovreas L."/>
            <person name="Rohde M."/>
            <person name="Galperin M.Y."/>
            <person name="Jogler C."/>
        </authorList>
    </citation>
    <scope>NUCLEOTIDE SEQUENCE [LARGE SCALE GENOMIC DNA]</scope>
    <source>
        <strain evidence="5 6">V144</strain>
    </source>
</reference>
<dbReference type="EMBL" id="CP037920">
    <property type="protein sequence ID" value="QDT94658.1"/>
    <property type="molecule type" value="Genomic_DNA"/>
</dbReference>
<dbReference type="KEGG" id="gaw:V144x_00890"/>
<feature type="transmembrane region" description="Helical" evidence="3">
    <location>
        <begin position="6"/>
        <end position="24"/>
    </location>
</feature>
<keyword evidence="3" id="KW-0472">Membrane</keyword>